<sequence length="243" mass="27355">MSILSGEIHEWVSFVDEHQDTWIFDLTFLTSPWTCIFGRGCPGILTEPAPELAQGCCSYGAHFTDSEDVAKVEAAAARLTPATWEHIDEARRQGGPLEEVDGTTVSLLVDDACIFLNGPDFPGGPGCALHRAALEHDERPLDWKPAVCWQVPLRLVTSTDENERTTYTLREWQRGDWGDGGYEFNWWCTDAPEAFVGHRPVYEEMRDEIIEMVGIELYARFVQYVEARGSSVAVPHPALKKRR</sequence>
<dbReference type="Pfam" id="PF11307">
    <property type="entry name" value="DUF3109"/>
    <property type="match status" value="1"/>
</dbReference>
<dbReference type="RefSeq" id="WP_153759435.1">
    <property type="nucleotide sequence ID" value="NZ_CP045851.1"/>
</dbReference>
<dbReference type="Proteomes" id="UP000334019">
    <property type="component" value="Chromosome"/>
</dbReference>
<gene>
    <name evidence="2" type="ORF">GH723_09580</name>
</gene>
<reference evidence="2 3" key="1">
    <citation type="submission" date="2019-11" db="EMBL/GenBank/DDBJ databases">
        <authorList>
            <person name="He Y."/>
        </authorList>
    </citation>
    <scope>NUCLEOTIDE SEQUENCE [LARGE SCALE GENOMIC DNA]</scope>
    <source>
        <strain evidence="2 3">SCSIO 58843</strain>
    </source>
</reference>
<dbReference type="KEGG" id="atq:GH723_09580"/>
<comment type="similarity">
    <text evidence="1">Belongs to the Rv0495c family.</text>
</comment>
<proteinExistence type="inferred from homology"/>
<protein>
    <recommendedName>
        <fullName evidence="4">DUF3109 family protein</fullName>
    </recommendedName>
</protein>
<dbReference type="InterPro" id="IPR021458">
    <property type="entry name" value="Rv0495c"/>
</dbReference>
<dbReference type="EMBL" id="CP045851">
    <property type="protein sequence ID" value="QGG95327.1"/>
    <property type="molecule type" value="Genomic_DNA"/>
</dbReference>
<accession>A0A5Q2RML2</accession>
<keyword evidence="3" id="KW-1185">Reference proteome</keyword>
<evidence type="ECO:0008006" key="4">
    <source>
        <dbReference type="Google" id="ProtNLM"/>
    </source>
</evidence>
<evidence type="ECO:0000256" key="1">
    <source>
        <dbReference type="ARBA" id="ARBA00093770"/>
    </source>
</evidence>
<evidence type="ECO:0000313" key="2">
    <source>
        <dbReference type="EMBL" id="QGG95327.1"/>
    </source>
</evidence>
<organism evidence="2 3">
    <name type="scientific">Actinomarinicola tropica</name>
    <dbReference type="NCBI Taxonomy" id="2789776"/>
    <lineage>
        <taxon>Bacteria</taxon>
        <taxon>Bacillati</taxon>
        <taxon>Actinomycetota</taxon>
        <taxon>Acidimicrobiia</taxon>
        <taxon>Acidimicrobiales</taxon>
        <taxon>Iamiaceae</taxon>
        <taxon>Actinomarinicola</taxon>
    </lineage>
</organism>
<evidence type="ECO:0000313" key="3">
    <source>
        <dbReference type="Proteomes" id="UP000334019"/>
    </source>
</evidence>
<name>A0A5Q2RML2_9ACTN</name>
<dbReference type="AlphaFoldDB" id="A0A5Q2RML2"/>